<dbReference type="OrthoDB" id="5539371at2759"/>
<sequence>MPTPLTFKGDKKAKKRKRVADDADPEAPASKSSSKALTTTDADAIADDDSWVNADAPTDISGPILIVLPTESPMCLACDANGKVFCSQIENCVEGDPATSEPHDVRQVWVATRIAGTESYSLKGHHGRYLGSDKYGILSATSTAVSPAETWGVIPVPDNPSTFSLQTGRDTFVTIDDSKASGPDVRGDAETINFNTTMRIRMQARFKPRHKVAKEEKALEKISKKELEDIIGRKLNEGEIKKLRKARREGNFGEVSLELKSKSKHDKYA</sequence>
<gene>
    <name evidence="5" type="ORF">BU23DRAFT_532931</name>
</gene>
<reference evidence="5" key="1">
    <citation type="journal article" date="2020" name="Stud. Mycol.">
        <title>101 Dothideomycetes genomes: a test case for predicting lifestyles and emergence of pathogens.</title>
        <authorList>
            <person name="Haridas S."/>
            <person name="Albert R."/>
            <person name="Binder M."/>
            <person name="Bloem J."/>
            <person name="Labutti K."/>
            <person name="Salamov A."/>
            <person name="Andreopoulos B."/>
            <person name="Baker S."/>
            <person name="Barry K."/>
            <person name="Bills G."/>
            <person name="Bluhm B."/>
            <person name="Cannon C."/>
            <person name="Castanera R."/>
            <person name="Culley D."/>
            <person name="Daum C."/>
            <person name="Ezra D."/>
            <person name="Gonzalez J."/>
            <person name="Henrissat B."/>
            <person name="Kuo A."/>
            <person name="Liang C."/>
            <person name="Lipzen A."/>
            <person name="Lutzoni F."/>
            <person name="Magnuson J."/>
            <person name="Mondo S."/>
            <person name="Nolan M."/>
            <person name="Ohm R."/>
            <person name="Pangilinan J."/>
            <person name="Park H.-J."/>
            <person name="Ramirez L."/>
            <person name="Alfaro M."/>
            <person name="Sun H."/>
            <person name="Tritt A."/>
            <person name="Yoshinaga Y."/>
            <person name="Zwiers L.-H."/>
            <person name="Turgeon B."/>
            <person name="Goodwin S."/>
            <person name="Spatafora J."/>
            <person name="Crous P."/>
            <person name="Grigoriev I."/>
        </authorList>
    </citation>
    <scope>NUCLEOTIDE SEQUENCE</scope>
    <source>
        <strain evidence="5">CBS 107.79</strain>
    </source>
</reference>
<dbReference type="Gene3D" id="2.80.10.50">
    <property type="match status" value="1"/>
</dbReference>
<dbReference type="PANTHER" id="PTHR12928">
    <property type="entry name" value="FRG1 PROTEIN"/>
    <property type="match status" value="1"/>
</dbReference>
<keyword evidence="3" id="KW-0539">Nucleus</keyword>
<accession>A0A6A5V943</accession>
<evidence type="ECO:0000313" key="6">
    <source>
        <dbReference type="Proteomes" id="UP000800036"/>
    </source>
</evidence>
<dbReference type="AlphaFoldDB" id="A0A6A5V943"/>
<dbReference type="GO" id="GO:0051015">
    <property type="term" value="F:actin filament binding"/>
    <property type="evidence" value="ECO:0007669"/>
    <property type="project" value="TreeGrafter"/>
</dbReference>
<evidence type="ECO:0000256" key="1">
    <source>
        <dbReference type="ARBA" id="ARBA00004604"/>
    </source>
</evidence>
<feature type="compositionally biased region" description="Low complexity" evidence="4">
    <location>
        <begin position="26"/>
        <end position="42"/>
    </location>
</feature>
<dbReference type="Proteomes" id="UP000800036">
    <property type="component" value="Unassembled WGS sequence"/>
</dbReference>
<evidence type="ECO:0000256" key="3">
    <source>
        <dbReference type="ARBA" id="ARBA00023242"/>
    </source>
</evidence>
<dbReference type="CDD" id="cd23339">
    <property type="entry name" value="beta-trefoil_FSCN_fungal_FRG1-like"/>
    <property type="match status" value="1"/>
</dbReference>
<keyword evidence="6" id="KW-1185">Reference proteome</keyword>
<evidence type="ECO:0000313" key="5">
    <source>
        <dbReference type="EMBL" id="KAF1973721.1"/>
    </source>
</evidence>
<comment type="subcellular location">
    <subcellularLocation>
        <location evidence="1">Nucleus</location>
        <location evidence="1">Nucleolus</location>
    </subcellularLocation>
</comment>
<evidence type="ECO:0000256" key="2">
    <source>
        <dbReference type="ARBA" id="ARBA00010878"/>
    </source>
</evidence>
<protein>
    <submittedName>
        <fullName evidence="5">Actin-crosslinking protein</fullName>
    </submittedName>
</protein>
<dbReference type="EMBL" id="ML976679">
    <property type="protein sequence ID" value="KAF1973721.1"/>
    <property type="molecule type" value="Genomic_DNA"/>
</dbReference>
<evidence type="ECO:0000256" key="4">
    <source>
        <dbReference type="SAM" id="MobiDB-lite"/>
    </source>
</evidence>
<dbReference type="InterPro" id="IPR008999">
    <property type="entry name" value="Actin-crosslinking"/>
</dbReference>
<feature type="region of interest" description="Disordered" evidence="4">
    <location>
        <begin position="1"/>
        <end position="42"/>
    </location>
</feature>
<dbReference type="GO" id="GO:0071013">
    <property type="term" value="C:catalytic step 2 spliceosome"/>
    <property type="evidence" value="ECO:0007669"/>
    <property type="project" value="TreeGrafter"/>
</dbReference>
<dbReference type="PANTHER" id="PTHR12928:SF0">
    <property type="entry name" value="FSHD REGION GENE 1"/>
    <property type="match status" value="1"/>
</dbReference>
<name>A0A6A5V943_9PLEO</name>
<dbReference type="InterPro" id="IPR010414">
    <property type="entry name" value="FRG1"/>
</dbReference>
<dbReference type="SUPFAM" id="SSF50405">
    <property type="entry name" value="Actin-crosslinking proteins"/>
    <property type="match status" value="1"/>
</dbReference>
<proteinExistence type="inferred from homology"/>
<organism evidence="5 6">
    <name type="scientific">Bimuria novae-zelandiae CBS 107.79</name>
    <dbReference type="NCBI Taxonomy" id="1447943"/>
    <lineage>
        <taxon>Eukaryota</taxon>
        <taxon>Fungi</taxon>
        <taxon>Dikarya</taxon>
        <taxon>Ascomycota</taxon>
        <taxon>Pezizomycotina</taxon>
        <taxon>Dothideomycetes</taxon>
        <taxon>Pleosporomycetidae</taxon>
        <taxon>Pleosporales</taxon>
        <taxon>Massarineae</taxon>
        <taxon>Didymosphaeriaceae</taxon>
        <taxon>Bimuria</taxon>
    </lineage>
</organism>
<dbReference type="GO" id="GO:0005730">
    <property type="term" value="C:nucleolus"/>
    <property type="evidence" value="ECO:0007669"/>
    <property type="project" value="UniProtKB-SubCell"/>
</dbReference>
<comment type="similarity">
    <text evidence="2">Belongs to the FRG1 family.</text>
</comment>
<dbReference type="Pfam" id="PF06229">
    <property type="entry name" value="FRG1"/>
    <property type="match status" value="1"/>
</dbReference>